<organism evidence="2 3">
    <name type="scientific">Fulvimarina manganoxydans</name>
    <dbReference type="NCBI Taxonomy" id="937218"/>
    <lineage>
        <taxon>Bacteria</taxon>
        <taxon>Pseudomonadati</taxon>
        <taxon>Pseudomonadota</taxon>
        <taxon>Alphaproteobacteria</taxon>
        <taxon>Hyphomicrobiales</taxon>
        <taxon>Aurantimonadaceae</taxon>
        <taxon>Fulvimarina</taxon>
    </lineage>
</organism>
<dbReference type="STRING" id="937218.SAMN06297251_108156"/>
<dbReference type="AlphaFoldDB" id="A0A1W2C4C7"/>
<protein>
    <submittedName>
        <fullName evidence="2">Uncharacterized protein</fullName>
    </submittedName>
</protein>
<keyword evidence="3" id="KW-1185">Reference proteome</keyword>
<feature type="signal peptide" evidence="1">
    <location>
        <begin position="1"/>
        <end position="22"/>
    </location>
</feature>
<dbReference type="OrthoDB" id="195541at2"/>
<evidence type="ECO:0000313" key="2">
    <source>
        <dbReference type="EMBL" id="SMC80049.1"/>
    </source>
</evidence>
<sequence length="74" mass="7958">MSPKPPVRLLLSMSLVCCVVWAAPAAEIWEGLLEGDIIVQESTGPLAEFLKQATGSHVTHVGIMRQTGVSQLCR</sequence>
<evidence type="ECO:0000256" key="1">
    <source>
        <dbReference type="SAM" id="SignalP"/>
    </source>
</evidence>
<dbReference type="EMBL" id="FWXR01000008">
    <property type="protein sequence ID" value="SMC80049.1"/>
    <property type="molecule type" value="Genomic_DNA"/>
</dbReference>
<dbReference type="Proteomes" id="UP000192656">
    <property type="component" value="Unassembled WGS sequence"/>
</dbReference>
<proteinExistence type="predicted"/>
<feature type="chain" id="PRO_5012913044" evidence="1">
    <location>
        <begin position="23"/>
        <end position="74"/>
    </location>
</feature>
<evidence type="ECO:0000313" key="3">
    <source>
        <dbReference type="Proteomes" id="UP000192656"/>
    </source>
</evidence>
<accession>A0A1W2C4C7</accession>
<dbReference type="Gene3D" id="3.90.1720.10">
    <property type="entry name" value="endopeptidase domain like (from Nostoc punctiforme)"/>
    <property type="match status" value="1"/>
</dbReference>
<gene>
    <name evidence="2" type="ORF">SAMN06297251_108156</name>
</gene>
<name>A0A1W2C4C7_9HYPH</name>
<dbReference type="RefSeq" id="WP_084410137.1">
    <property type="nucleotide sequence ID" value="NZ_FWXR01000008.1"/>
</dbReference>
<reference evidence="2 3" key="1">
    <citation type="submission" date="2017-04" db="EMBL/GenBank/DDBJ databases">
        <authorList>
            <person name="Afonso C.L."/>
            <person name="Miller P.J."/>
            <person name="Scott M.A."/>
            <person name="Spackman E."/>
            <person name="Goraichik I."/>
            <person name="Dimitrov K.M."/>
            <person name="Suarez D.L."/>
            <person name="Swayne D.E."/>
        </authorList>
    </citation>
    <scope>NUCLEOTIDE SEQUENCE [LARGE SCALE GENOMIC DNA]</scope>
    <source>
        <strain evidence="2 3">CGMCC 1.10972</strain>
    </source>
</reference>
<keyword evidence="1" id="KW-0732">Signal</keyword>